<evidence type="ECO:0000256" key="2">
    <source>
        <dbReference type="SAM" id="SignalP"/>
    </source>
</evidence>
<sequence length="332" mass="34100">MIQIPRRAALSLGLLAAPALLLRPPGAKAQARWSPDRSMRLVVPFTPGGTTDILARLISGPLGAALGQTVVIENRGGAGGTVGAEVVARSAPDGLTIMMGHIGTLSVNPSLYPRLGYDPDTAFAPIGQVASVANILVVNPAKVAARNVQGLIAAAKRDPGGISYGSGGNGSAAHIAMAAFADATDTQFLHVPYRGTGPMMSDLISGSLDITMTGGPAVLPHVRDNRLVALGVSSTTRSVAAPDVPTIAEQGVPGFDATQWYGLVGPAGMPAPVVARLNMELNRILADAELQRRMGPEAAEVAPGTPEAFGTFIKAETARWGALIRKTGMKVE</sequence>
<dbReference type="OrthoDB" id="7246209at2"/>
<keyword evidence="4" id="KW-1185">Reference proteome</keyword>
<name>A0A2W7ISF8_9PROT</name>
<dbReference type="SUPFAM" id="SSF53850">
    <property type="entry name" value="Periplasmic binding protein-like II"/>
    <property type="match status" value="1"/>
</dbReference>
<dbReference type="InterPro" id="IPR005064">
    <property type="entry name" value="BUG"/>
</dbReference>
<reference evidence="3 4" key="1">
    <citation type="submission" date="2018-06" db="EMBL/GenBank/DDBJ databases">
        <title>Genomic Encyclopedia of Archaeal and Bacterial Type Strains, Phase II (KMG-II): from individual species to whole genera.</title>
        <authorList>
            <person name="Goeker M."/>
        </authorList>
    </citation>
    <scope>NUCLEOTIDE SEQUENCE [LARGE SCALE GENOMIC DNA]</scope>
    <source>
        <strain evidence="3 4">DSM 24525</strain>
    </source>
</reference>
<evidence type="ECO:0000313" key="3">
    <source>
        <dbReference type="EMBL" id="PZW48650.1"/>
    </source>
</evidence>
<comment type="caution">
    <text evidence="3">The sequence shown here is derived from an EMBL/GenBank/DDBJ whole genome shotgun (WGS) entry which is preliminary data.</text>
</comment>
<dbReference type="Gene3D" id="3.40.190.150">
    <property type="entry name" value="Bordetella uptake gene, domain 1"/>
    <property type="match status" value="1"/>
</dbReference>
<dbReference type="RefSeq" id="WP_111396986.1">
    <property type="nucleotide sequence ID" value="NZ_QKYU01000004.1"/>
</dbReference>
<dbReference type="EMBL" id="QKYU01000004">
    <property type="protein sequence ID" value="PZW48650.1"/>
    <property type="molecule type" value="Genomic_DNA"/>
</dbReference>
<proteinExistence type="inferred from homology"/>
<organism evidence="3 4">
    <name type="scientific">Humitalea rosea</name>
    <dbReference type="NCBI Taxonomy" id="990373"/>
    <lineage>
        <taxon>Bacteria</taxon>
        <taxon>Pseudomonadati</taxon>
        <taxon>Pseudomonadota</taxon>
        <taxon>Alphaproteobacteria</taxon>
        <taxon>Acetobacterales</taxon>
        <taxon>Roseomonadaceae</taxon>
        <taxon>Humitalea</taxon>
    </lineage>
</organism>
<dbReference type="AlphaFoldDB" id="A0A2W7ISF8"/>
<feature type="signal peptide" evidence="2">
    <location>
        <begin position="1"/>
        <end position="29"/>
    </location>
</feature>
<gene>
    <name evidence="3" type="ORF">C8P66_10464</name>
</gene>
<evidence type="ECO:0000313" key="4">
    <source>
        <dbReference type="Proteomes" id="UP000249688"/>
    </source>
</evidence>
<dbReference type="Proteomes" id="UP000249688">
    <property type="component" value="Unassembled WGS sequence"/>
</dbReference>
<dbReference type="Gene3D" id="3.40.190.10">
    <property type="entry name" value="Periplasmic binding protein-like II"/>
    <property type="match status" value="1"/>
</dbReference>
<dbReference type="PANTHER" id="PTHR42928">
    <property type="entry name" value="TRICARBOXYLATE-BINDING PROTEIN"/>
    <property type="match status" value="1"/>
</dbReference>
<dbReference type="Pfam" id="PF03401">
    <property type="entry name" value="TctC"/>
    <property type="match status" value="1"/>
</dbReference>
<dbReference type="PIRSF" id="PIRSF017082">
    <property type="entry name" value="YflP"/>
    <property type="match status" value="1"/>
</dbReference>
<dbReference type="PANTHER" id="PTHR42928:SF5">
    <property type="entry name" value="BLR1237 PROTEIN"/>
    <property type="match status" value="1"/>
</dbReference>
<feature type="chain" id="PRO_5016115369" evidence="2">
    <location>
        <begin position="30"/>
        <end position="332"/>
    </location>
</feature>
<comment type="similarity">
    <text evidence="1">Belongs to the UPF0065 (bug) family.</text>
</comment>
<dbReference type="CDD" id="cd13578">
    <property type="entry name" value="PBP2_Bug27"/>
    <property type="match status" value="1"/>
</dbReference>
<keyword evidence="2" id="KW-0732">Signal</keyword>
<keyword evidence="3" id="KW-0675">Receptor</keyword>
<accession>A0A2W7ISF8</accession>
<protein>
    <submittedName>
        <fullName evidence="3">Tripartite-type tricarboxylate transporter receptor subunit TctC</fullName>
    </submittedName>
</protein>
<evidence type="ECO:0000256" key="1">
    <source>
        <dbReference type="ARBA" id="ARBA00006987"/>
    </source>
</evidence>
<dbReference type="InterPro" id="IPR042100">
    <property type="entry name" value="Bug_dom1"/>
</dbReference>